<reference evidence="2" key="2">
    <citation type="journal article" date="2024" name="Antonie Van Leeuwenhoek">
        <title>Roseihalotalea indica gen. nov., sp. nov., a halophilic Bacteroidetes from mesopelagic Southwest Indian Ocean with higher carbohydrate metabolic potential.</title>
        <authorList>
            <person name="Chen B."/>
            <person name="Zhang M."/>
            <person name="Lin D."/>
            <person name="Ye J."/>
            <person name="Tang K."/>
        </authorList>
    </citation>
    <scope>NUCLEOTIDE SEQUENCE</scope>
    <source>
        <strain evidence="2">TK19036</strain>
    </source>
</reference>
<dbReference type="AlphaFoldDB" id="A0AA49GMZ8"/>
<name>A0AA49GMZ8_9BACT</name>
<keyword evidence="1" id="KW-0812">Transmembrane</keyword>
<sequence>MIIITILRAMDCLSLALKAAVNRWLNMTLGIVFTAIMLLTMPGA</sequence>
<proteinExistence type="predicted"/>
<dbReference type="EMBL" id="CP120682">
    <property type="protein sequence ID" value="WKN35221.1"/>
    <property type="molecule type" value="Genomic_DNA"/>
</dbReference>
<feature type="transmembrane region" description="Helical" evidence="1">
    <location>
        <begin position="21"/>
        <end position="41"/>
    </location>
</feature>
<organism evidence="2">
    <name type="scientific">Roseihalotalea indica</name>
    <dbReference type="NCBI Taxonomy" id="2867963"/>
    <lineage>
        <taxon>Bacteria</taxon>
        <taxon>Pseudomonadati</taxon>
        <taxon>Bacteroidota</taxon>
        <taxon>Cytophagia</taxon>
        <taxon>Cytophagales</taxon>
        <taxon>Catalimonadaceae</taxon>
        <taxon>Roseihalotalea</taxon>
    </lineage>
</organism>
<keyword evidence="1" id="KW-0472">Membrane</keyword>
<evidence type="ECO:0000256" key="1">
    <source>
        <dbReference type="SAM" id="Phobius"/>
    </source>
</evidence>
<protein>
    <submittedName>
        <fullName evidence="2">Uncharacterized protein</fullName>
    </submittedName>
</protein>
<evidence type="ECO:0000313" key="2">
    <source>
        <dbReference type="EMBL" id="WKN35221.1"/>
    </source>
</evidence>
<gene>
    <name evidence="2" type="ORF">K4G66_22850</name>
</gene>
<keyword evidence="1" id="KW-1133">Transmembrane helix</keyword>
<accession>A0AA49GMZ8</accession>
<reference evidence="2" key="1">
    <citation type="journal article" date="2023" name="Comput. Struct. Biotechnol. J.">
        <title>Discovery of a novel marine Bacteroidetes with a rich repertoire of carbohydrate-active enzymes.</title>
        <authorList>
            <person name="Chen B."/>
            <person name="Liu G."/>
            <person name="Chen Q."/>
            <person name="Wang H."/>
            <person name="Liu L."/>
            <person name="Tang K."/>
        </authorList>
    </citation>
    <scope>NUCLEOTIDE SEQUENCE</scope>
    <source>
        <strain evidence="2">TK19036</strain>
    </source>
</reference>